<keyword evidence="3" id="KW-0645">Protease</keyword>
<evidence type="ECO:0000256" key="1">
    <source>
        <dbReference type="ARBA" id="ARBA00006272"/>
    </source>
</evidence>
<dbReference type="GO" id="GO:0004177">
    <property type="term" value="F:aminopeptidase activity"/>
    <property type="evidence" value="ECO:0007669"/>
    <property type="project" value="UniProtKB-UniRule"/>
</dbReference>
<feature type="binding site" evidence="8">
    <location>
        <position position="181"/>
    </location>
    <ligand>
        <name>Zn(2+)</name>
        <dbReference type="ChEBI" id="CHEBI:29105"/>
        <label>2</label>
    </ligand>
</feature>
<reference evidence="9 10" key="1">
    <citation type="journal article" date="2021" name="bioRxiv">
        <title>Unique metabolic strategies in Hadean analogues reveal hints for primordial physiology.</title>
        <authorList>
            <person name="Nobu M.K."/>
            <person name="Nakai R."/>
            <person name="Tamazawa S."/>
            <person name="Mori H."/>
            <person name="Toyoda A."/>
            <person name="Ijiri A."/>
            <person name="Suzuki S."/>
            <person name="Kurokawa K."/>
            <person name="Kamagata Y."/>
            <person name="Tamaki H."/>
        </authorList>
    </citation>
    <scope>NUCLEOTIDE SEQUENCE [LARGE SCALE GENOMIC DNA]</scope>
    <source>
        <strain evidence="9">BS525</strain>
    </source>
</reference>
<evidence type="ECO:0000313" key="10">
    <source>
        <dbReference type="Proteomes" id="UP000811545"/>
    </source>
</evidence>
<dbReference type="Gene3D" id="2.40.30.40">
    <property type="entry name" value="Peptidase M42, domain 2"/>
    <property type="match status" value="1"/>
</dbReference>
<comment type="caution">
    <text evidence="9">The sequence shown here is derived from an EMBL/GenBank/DDBJ whole genome shotgun (WGS) entry which is preliminary data.</text>
</comment>
<proteinExistence type="inferred from homology"/>
<evidence type="ECO:0000256" key="5">
    <source>
        <dbReference type="ARBA" id="ARBA00022801"/>
    </source>
</evidence>
<keyword evidence="2 9" id="KW-0031">Aminopeptidase</keyword>
<name>A0A9E2F1Z4_PSYF1</name>
<dbReference type="Proteomes" id="UP000811545">
    <property type="component" value="Unassembled WGS sequence"/>
</dbReference>
<organism evidence="9 10">
    <name type="scientific">Psychracetigena formicireducens</name>
    <dbReference type="NCBI Taxonomy" id="2986056"/>
    <lineage>
        <taxon>Bacteria</taxon>
        <taxon>Bacillati</taxon>
        <taxon>Candidatus Lithacetigenota</taxon>
        <taxon>Candidatus Psychracetigena</taxon>
    </lineage>
</organism>
<gene>
    <name evidence="9" type="primary">ysdC_1</name>
    <name evidence="9" type="ORF">DDT42_01037</name>
</gene>
<keyword evidence="5 9" id="KW-0378">Hydrolase</keyword>
<dbReference type="InterPro" id="IPR051464">
    <property type="entry name" value="Peptidase_M42_aminopept"/>
</dbReference>
<feature type="binding site" evidence="8">
    <location>
        <position position="236"/>
    </location>
    <ligand>
        <name>Zn(2+)</name>
        <dbReference type="ChEBI" id="CHEBI:29105"/>
        <label>1</label>
    </ligand>
</feature>
<dbReference type="SUPFAM" id="SSF101821">
    <property type="entry name" value="Aminopeptidase/glucanase lid domain"/>
    <property type="match status" value="1"/>
</dbReference>
<dbReference type="AlphaFoldDB" id="A0A9E2F1Z4"/>
<evidence type="ECO:0000256" key="6">
    <source>
        <dbReference type="PIRNR" id="PIRNR001123"/>
    </source>
</evidence>
<dbReference type="Pfam" id="PF05343">
    <property type="entry name" value="Peptidase_M42"/>
    <property type="match status" value="1"/>
</dbReference>
<evidence type="ECO:0000256" key="7">
    <source>
        <dbReference type="PIRSR" id="PIRSR001123-1"/>
    </source>
</evidence>
<dbReference type="PANTHER" id="PTHR32481">
    <property type="entry name" value="AMINOPEPTIDASE"/>
    <property type="match status" value="1"/>
</dbReference>
<evidence type="ECO:0000256" key="8">
    <source>
        <dbReference type="PIRSR" id="PIRSR001123-2"/>
    </source>
</evidence>
<dbReference type="GO" id="GO:0046872">
    <property type="term" value="F:metal ion binding"/>
    <property type="evidence" value="ECO:0007669"/>
    <property type="project" value="UniProtKB-UniRule"/>
</dbReference>
<dbReference type="GO" id="GO:0006508">
    <property type="term" value="P:proteolysis"/>
    <property type="evidence" value="ECO:0007669"/>
    <property type="project" value="UniProtKB-KW"/>
</dbReference>
<dbReference type="EC" id="3.4.11.-" evidence="9"/>
<dbReference type="EMBL" id="QLTW01000055">
    <property type="protein sequence ID" value="MBT9145167.1"/>
    <property type="molecule type" value="Genomic_DNA"/>
</dbReference>
<evidence type="ECO:0000256" key="3">
    <source>
        <dbReference type="ARBA" id="ARBA00022670"/>
    </source>
</evidence>
<protein>
    <submittedName>
        <fullName evidence="9">Aminopeptidase YsdC</fullName>
        <ecNumber evidence="9">3.4.11.-</ecNumber>
    </submittedName>
</protein>
<dbReference type="SUPFAM" id="SSF53187">
    <property type="entry name" value="Zn-dependent exopeptidases"/>
    <property type="match status" value="1"/>
</dbReference>
<dbReference type="Gene3D" id="3.40.630.10">
    <property type="entry name" value="Zn peptidases"/>
    <property type="match status" value="1"/>
</dbReference>
<dbReference type="PANTHER" id="PTHR32481:SF0">
    <property type="entry name" value="AMINOPEPTIDASE YPDE-RELATED"/>
    <property type="match status" value="1"/>
</dbReference>
<sequence length="353" mass="38673">MLKEDLTLLTDLLNTPGVVGFEEPIRSFIKKEVQKYTDDVRIDSLGNLTAIVKGNKGVSTTLFMAHMDELGLVVSAIDKKGYLSFQKLGGIDDRILPSRIVRVLTDKGEVTGIIGLKPPHLTIEPQEREKTTPFHQLKIDVGVKTREEAVALGIKIGTPMVFTKELSFFNRDDLICCRGIDDRLGCYTLIKLLHNFKEHPPENTVVLAFTTEEEIGLRGAMVLGPQFNPDITIACDSISSPDFPGVASMYEGSFEVGGGPTLRIVDNRMVAGKELINFMEKIASRVGVTLQYGVSGGSTDASAVETAYKGYQAIPVCFPVRYTHSTVEIASLKDIDGLIKLYTAVTQETIDLT</sequence>
<evidence type="ECO:0000256" key="4">
    <source>
        <dbReference type="ARBA" id="ARBA00022723"/>
    </source>
</evidence>
<feature type="binding site" evidence="8">
    <location>
        <position position="181"/>
    </location>
    <ligand>
        <name>Zn(2+)</name>
        <dbReference type="ChEBI" id="CHEBI:29105"/>
        <label>1</label>
    </ligand>
</feature>
<feature type="active site" description="Proton acceptor" evidence="7">
    <location>
        <position position="213"/>
    </location>
</feature>
<dbReference type="PIRSF" id="PIRSF001123">
    <property type="entry name" value="PepA_GA"/>
    <property type="match status" value="1"/>
</dbReference>
<accession>A0A9E2F1Z4</accession>
<dbReference type="InterPro" id="IPR023367">
    <property type="entry name" value="Peptidase_M42_dom2"/>
</dbReference>
<feature type="binding site" evidence="8">
    <location>
        <position position="324"/>
    </location>
    <ligand>
        <name>Zn(2+)</name>
        <dbReference type="ChEBI" id="CHEBI:29105"/>
        <label>2</label>
    </ligand>
</feature>
<feature type="binding site" evidence="8">
    <location>
        <position position="214"/>
    </location>
    <ligand>
        <name>Zn(2+)</name>
        <dbReference type="ChEBI" id="CHEBI:29105"/>
        <label>2</label>
    </ligand>
</feature>
<evidence type="ECO:0000313" key="9">
    <source>
        <dbReference type="EMBL" id="MBT9145167.1"/>
    </source>
</evidence>
<evidence type="ECO:0000256" key="2">
    <source>
        <dbReference type="ARBA" id="ARBA00022438"/>
    </source>
</evidence>
<comment type="similarity">
    <text evidence="1 6">Belongs to the peptidase M42 family.</text>
</comment>
<comment type="cofactor">
    <cofactor evidence="8">
        <name>a divalent metal cation</name>
        <dbReference type="ChEBI" id="CHEBI:60240"/>
    </cofactor>
    <text evidence="8">Binds 2 divalent metal cations per subunit.</text>
</comment>
<feature type="binding site" evidence="8">
    <location>
        <position position="66"/>
    </location>
    <ligand>
        <name>Zn(2+)</name>
        <dbReference type="ChEBI" id="CHEBI:29105"/>
        <label>1</label>
    </ligand>
</feature>
<dbReference type="InterPro" id="IPR008007">
    <property type="entry name" value="Peptidase_M42"/>
</dbReference>
<keyword evidence="4 8" id="KW-0479">Metal-binding</keyword>